<dbReference type="EMBL" id="ACKU01000026">
    <property type="protein sequence ID" value="EER74351.1"/>
    <property type="molecule type" value="Genomic_DNA"/>
</dbReference>
<evidence type="ECO:0000313" key="1">
    <source>
        <dbReference type="EMBL" id="EER74351.1"/>
    </source>
</evidence>
<dbReference type="Proteomes" id="UP000004528">
    <property type="component" value="Unassembled WGS sequence"/>
</dbReference>
<name>C5RBV6_WEIPA</name>
<dbReference type="HOGENOM" id="CLU_2398839_0_0_9"/>
<organism evidence="1 2">
    <name type="scientific">Weissella paramesenteroides ATCC 33313</name>
    <dbReference type="NCBI Taxonomy" id="585506"/>
    <lineage>
        <taxon>Bacteria</taxon>
        <taxon>Bacillati</taxon>
        <taxon>Bacillota</taxon>
        <taxon>Bacilli</taxon>
        <taxon>Lactobacillales</taxon>
        <taxon>Lactobacillaceae</taxon>
        <taxon>Weissella</taxon>
    </lineage>
</organism>
<accession>C5RBV6</accession>
<evidence type="ECO:0000313" key="2">
    <source>
        <dbReference type="Proteomes" id="UP000004528"/>
    </source>
</evidence>
<proteinExistence type="predicted"/>
<dbReference type="AlphaFoldDB" id="C5RBV6"/>
<keyword evidence="2" id="KW-1185">Reference proteome</keyword>
<sequence length="93" mass="10407">MVSLLNDEAARNQVSRNTLLVSMISYFTKTVKLTNATEVLLEPIDDVNRHLETLAAVQRESSVAIGHDIRVLAEQINLMIKYMYDDNVGGISE</sequence>
<protein>
    <submittedName>
        <fullName evidence="1">Uncharacterized protein</fullName>
    </submittedName>
</protein>
<comment type="caution">
    <text evidence="1">The sequence shown here is derived from an EMBL/GenBank/DDBJ whole genome shotgun (WGS) entry which is preliminary data.</text>
</comment>
<gene>
    <name evidence="1" type="ORF">HMPREF0877_1452</name>
</gene>
<reference evidence="1 2" key="1">
    <citation type="submission" date="2009-04" db="EMBL/GenBank/DDBJ databases">
        <authorList>
            <person name="Qin X."/>
            <person name="Bachman B."/>
            <person name="Battles P."/>
            <person name="Bell A."/>
            <person name="Bess C."/>
            <person name="Bickham C."/>
            <person name="Chaboub L."/>
            <person name="Chen D."/>
            <person name="Coyle M."/>
            <person name="Deiros D.R."/>
            <person name="Dinh H."/>
            <person name="Forbes L."/>
            <person name="Fowler G."/>
            <person name="Francisco L."/>
            <person name="Fu Q."/>
            <person name="Gubbala S."/>
            <person name="Hale W."/>
            <person name="Han Y."/>
            <person name="Hemphill L."/>
            <person name="Highlander S.K."/>
            <person name="Hirani K."/>
            <person name="Hogues M."/>
            <person name="Jackson L."/>
            <person name="Jakkamsetti A."/>
            <person name="Javaid M."/>
            <person name="Jiang H."/>
            <person name="Korchina V."/>
            <person name="Kovar C."/>
            <person name="Lara F."/>
            <person name="Lee S."/>
            <person name="Mata R."/>
            <person name="Mathew T."/>
            <person name="Moen C."/>
            <person name="Morales K."/>
            <person name="Munidasa M."/>
            <person name="Nazareth L."/>
            <person name="Ngo R."/>
            <person name="Nguyen L."/>
            <person name="Okwuonu G."/>
            <person name="Ongeri F."/>
            <person name="Patil S."/>
            <person name="Petrosino J."/>
            <person name="Pham C."/>
            <person name="Pham P."/>
            <person name="Pu L.-L."/>
            <person name="Puazo M."/>
            <person name="Raj R."/>
            <person name="Reid J."/>
            <person name="Rouhana J."/>
            <person name="Saada N."/>
            <person name="Shang Y."/>
            <person name="Simmons D."/>
            <person name="Thornton R."/>
            <person name="Warren J."/>
            <person name="Weissenberger G."/>
            <person name="Zhang J."/>
            <person name="Zhang L."/>
            <person name="Zhou C."/>
            <person name="Zhu D."/>
            <person name="Muzny D."/>
            <person name="Worley K."/>
            <person name="Gibbs R."/>
        </authorList>
    </citation>
    <scope>NUCLEOTIDE SEQUENCE [LARGE SCALE GENOMIC DNA]</scope>
    <source>
        <strain evidence="1 2">ATCC 33313</strain>
    </source>
</reference>